<accession>A0A1B7N2F8</accession>
<feature type="transmembrane region" description="Helical" evidence="6">
    <location>
        <begin position="100"/>
        <end position="121"/>
    </location>
</feature>
<reference evidence="7 8" key="1">
    <citation type="submission" date="2016-06" db="EMBL/GenBank/DDBJ databases">
        <title>Comparative genomics of the ectomycorrhizal sister species Rhizopogon vinicolor and Rhizopogon vesiculosus (Basidiomycota: Boletales) reveals a divergence of the mating type B locus.</title>
        <authorList>
            <consortium name="DOE Joint Genome Institute"/>
            <person name="Mujic A.B."/>
            <person name="Kuo A."/>
            <person name="Tritt A."/>
            <person name="Lipzen A."/>
            <person name="Chen C."/>
            <person name="Johnson J."/>
            <person name="Sharma A."/>
            <person name="Barry K."/>
            <person name="Grigoriev I.V."/>
            <person name="Spatafora J.W."/>
        </authorList>
    </citation>
    <scope>NUCLEOTIDE SEQUENCE [LARGE SCALE GENOMIC DNA]</scope>
    <source>
        <strain evidence="7 8">AM-OR11-026</strain>
    </source>
</reference>
<evidence type="ECO:0000256" key="3">
    <source>
        <dbReference type="ARBA" id="ARBA00022989"/>
    </source>
</evidence>
<name>A0A1B7N2F8_9AGAM</name>
<keyword evidence="2 6" id="KW-0812">Transmembrane</keyword>
<keyword evidence="4 6" id="KW-0472">Membrane</keyword>
<dbReference type="AlphaFoldDB" id="A0A1B7N2F8"/>
<evidence type="ECO:0000313" key="8">
    <source>
        <dbReference type="Proteomes" id="UP000092154"/>
    </source>
</evidence>
<evidence type="ECO:0000256" key="1">
    <source>
        <dbReference type="ARBA" id="ARBA00004167"/>
    </source>
</evidence>
<proteinExistence type="predicted"/>
<dbReference type="Proteomes" id="UP000092154">
    <property type="component" value="Unassembled WGS sequence"/>
</dbReference>
<evidence type="ECO:0000256" key="4">
    <source>
        <dbReference type="ARBA" id="ARBA00023136"/>
    </source>
</evidence>
<sequence length="312" mass="33174">MSTTINSETLLSGTLGITSSSSASSDATPTTSTSPLISTVAAGQVITDLTSQTTSYLTSQDAITSESTITISVNTISTNTISTNTSSSNTTTSPSNAGDIVSGVMGGIVAICVLGILLFCIRRHRRRDRVVSHPSAGWKLPQVGRKVGYIVTPFPHPERDGGMRQYRDNLHLPAGTQPAGTDGGFNHEKSHLRLPLQSSDPSLSNNQQNSVSLSGEGYQSPLRTGQRQHPQAPSINAMPQADWHRQRPPSPSGHVMKEREVVGHQGFEFAMQQEVHGDGSVMVKHQNAGRVPSEGGSILLSDIPPAYESIVQ</sequence>
<organism evidence="7 8">
    <name type="scientific">Rhizopogon vinicolor AM-OR11-026</name>
    <dbReference type="NCBI Taxonomy" id="1314800"/>
    <lineage>
        <taxon>Eukaryota</taxon>
        <taxon>Fungi</taxon>
        <taxon>Dikarya</taxon>
        <taxon>Basidiomycota</taxon>
        <taxon>Agaricomycotina</taxon>
        <taxon>Agaricomycetes</taxon>
        <taxon>Agaricomycetidae</taxon>
        <taxon>Boletales</taxon>
        <taxon>Suillineae</taxon>
        <taxon>Rhizopogonaceae</taxon>
        <taxon>Rhizopogon</taxon>
    </lineage>
</organism>
<dbReference type="InterPro" id="IPR051694">
    <property type="entry name" value="Immunoregulatory_rcpt-like"/>
</dbReference>
<protein>
    <submittedName>
        <fullName evidence="7">Uncharacterized protein</fullName>
    </submittedName>
</protein>
<dbReference type="PANTHER" id="PTHR15549">
    <property type="entry name" value="PAIRED IMMUNOGLOBULIN-LIKE TYPE 2 RECEPTOR"/>
    <property type="match status" value="1"/>
</dbReference>
<keyword evidence="3 6" id="KW-1133">Transmembrane helix</keyword>
<feature type="region of interest" description="Disordered" evidence="5">
    <location>
        <begin position="168"/>
        <end position="253"/>
    </location>
</feature>
<evidence type="ECO:0000313" key="7">
    <source>
        <dbReference type="EMBL" id="OAX39047.1"/>
    </source>
</evidence>
<dbReference type="EMBL" id="KV448265">
    <property type="protein sequence ID" value="OAX39047.1"/>
    <property type="molecule type" value="Genomic_DNA"/>
</dbReference>
<dbReference type="STRING" id="1314800.A0A1B7N2F8"/>
<evidence type="ECO:0000256" key="6">
    <source>
        <dbReference type="SAM" id="Phobius"/>
    </source>
</evidence>
<evidence type="ECO:0000256" key="5">
    <source>
        <dbReference type="SAM" id="MobiDB-lite"/>
    </source>
</evidence>
<comment type="subcellular location">
    <subcellularLocation>
        <location evidence="1">Membrane</location>
        <topology evidence="1">Single-pass membrane protein</topology>
    </subcellularLocation>
</comment>
<dbReference type="InParanoid" id="A0A1B7N2F8"/>
<dbReference type="GO" id="GO:0016020">
    <property type="term" value="C:membrane"/>
    <property type="evidence" value="ECO:0007669"/>
    <property type="project" value="UniProtKB-SubCell"/>
</dbReference>
<dbReference type="OrthoDB" id="2683711at2759"/>
<feature type="compositionally biased region" description="Polar residues" evidence="5">
    <location>
        <begin position="221"/>
        <end position="234"/>
    </location>
</feature>
<dbReference type="GO" id="GO:0071944">
    <property type="term" value="C:cell periphery"/>
    <property type="evidence" value="ECO:0007669"/>
    <property type="project" value="UniProtKB-ARBA"/>
</dbReference>
<gene>
    <name evidence="7" type="ORF">K503DRAFT_782441</name>
</gene>
<keyword evidence="8" id="KW-1185">Reference proteome</keyword>
<evidence type="ECO:0000256" key="2">
    <source>
        <dbReference type="ARBA" id="ARBA00022692"/>
    </source>
</evidence>
<feature type="compositionally biased region" description="Low complexity" evidence="5">
    <location>
        <begin position="202"/>
        <end position="214"/>
    </location>
</feature>